<organism evidence="12 13">
    <name type="scientific">Desulfarculus baarsii (strain ATCC 33931 / DSM 2075 / LMG 7858 / VKM B-1802 / 2st14)</name>
    <dbReference type="NCBI Taxonomy" id="644282"/>
    <lineage>
        <taxon>Bacteria</taxon>
        <taxon>Pseudomonadati</taxon>
        <taxon>Thermodesulfobacteriota</taxon>
        <taxon>Desulfarculia</taxon>
        <taxon>Desulfarculales</taxon>
        <taxon>Desulfarculaceae</taxon>
        <taxon>Desulfarculus</taxon>
    </lineage>
</organism>
<keyword evidence="13" id="KW-1185">Reference proteome</keyword>
<dbReference type="InterPro" id="IPR011060">
    <property type="entry name" value="RibuloseP-bd_barrel"/>
</dbReference>
<evidence type="ECO:0000256" key="2">
    <source>
        <dbReference type="ARBA" id="ARBA00004496"/>
    </source>
</evidence>
<feature type="active site" description="Proton acceptor" evidence="9">
    <location>
        <position position="8"/>
    </location>
</feature>
<evidence type="ECO:0000256" key="8">
    <source>
        <dbReference type="ARBA" id="ARBA00023235"/>
    </source>
</evidence>
<accession>E1QGV3</accession>
<protein>
    <recommendedName>
        <fullName evidence="9 11">1-(5-phosphoribosyl)-5-[(5-phosphoribosylamino)methylideneamino] imidazole-4-carboxamide isomerase</fullName>
        <ecNumber evidence="9 11">5.3.1.16</ecNumber>
    </recommendedName>
    <alternativeName>
        <fullName evidence="9">Phosphoribosylformimino-5-aminoimidazole carboxamide ribotide isomerase</fullName>
    </alternativeName>
</protein>
<dbReference type="UniPathway" id="UPA00031">
    <property type="reaction ID" value="UER00009"/>
</dbReference>
<evidence type="ECO:0000256" key="10">
    <source>
        <dbReference type="RuleBase" id="RU003657"/>
    </source>
</evidence>
<dbReference type="Gene3D" id="3.20.20.70">
    <property type="entry name" value="Aldolase class I"/>
    <property type="match status" value="1"/>
</dbReference>
<dbReference type="EMBL" id="CP002085">
    <property type="protein sequence ID" value="ADK84796.1"/>
    <property type="molecule type" value="Genomic_DNA"/>
</dbReference>
<dbReference type="GO" id="GO:0000162">
    <property type="term" value="P:L-tryptophan biosynthetic process"/>
    <property type="evidence" value="ECO:0007669"/>
    <property type="project" value="TreeGrafter"/>
</dbReference>
<dbReference type="eggNOG" id="COG0106">
    <property type="taxonomic scope" value="Bacteria"/>
</dbReference>
<comment type="catalytic activity">
    <reaction evidence="1 9 11">
        <text>1-(5-phospho-beta-D-ribosyl)-5-[(5-phospho-beta-D-ribosylamino)methylideneamino]imidazole-4-carboxamide = 5-[(5-phospho-1-deoxy-D-ribulos-1-ylimino)methylamino]-1-(5-phospho-beta-D-ribosyl)imidazole-4-carboxamide</text>
        <dbReference type="Rhea" id="RHEA:15469"/>
        <dbReference type="ChEBI" id="CHEBI:58435"/>
        <dbReference type="ChEBI" id="CHEBI:58525"/>
        <dbReference type="EC" id="5.3.1.16"/>
    </reaction>
</comment>
<evidence type="ECO:0000313" key="13">
    <source>
        <dbReference type="Proteomes" id="UP000009047"/>
    </source>
</evidence>
<dbReference type="GO" id="GO:0000105">
    <property type="term" value="P:L-histidine biosynthetic process"/>
    <property type="evidence" value="ECO:0007669"/>
    <property type="project" value="UniProtKB-UniRule"/>
</dbReference>
<dbReference type="CDD" id="cd04732">
    <property type="entry name" value="HisA"/>
    <property type="match status" value="1"/>
</dbReference>
<comment type="similarity">
    <text evidence="4 9 10">Belongs to the HisA/HisF family.</text>
</comment>
<evidence type="ECO:0000256" key="11">
    <source>
        <dbReference type="RuleBase" id="RU003658"/>
    </source>
</evidence>
<dbReference type="InterPro" id="IPR013785">
    <property type="entry name" value="Aldolase_TIM"/>
</dbReference>
<keyword evidence="5 9" id="KW-0963">Cytoplasm</keyword>
<dbReference type="HAMAP" id="MF_01014">
    <property type="entry name" value="HisA"/>
    <property type="match status" value="1"/>
</dbReference>
<evidence type="ECO:0000256" key="7">
    <source>
        <dbReference type="ARBA" id="ARBA00023102"/>
    </source>
</evidence>
<dbReference type="PANTHER" id="PTHR43090">
    <property type="entry name" value="1-(5-PHOSPHORIBOSYL)-5-[(5-PHOSPHORIBOSYLAMINO)METHYLIDENEAMINO] IMIDAZOLE-4-CARBOXAMIDE ISOMERASE"/>
    <property type="match status" value="1"/>
</dbReference>
<proteinExistence type="inferred from homology"/>
<dbReference type="RefSeq" id="WP_013258249.1">
    <property type="nucleotide sequence ID" value="NC_014365.1"/>
</dbReference>
<dbReference type="OrthoDB" id="9807749at2"/>
<reference evidence="12 13" key="1">
    <citation type="journal article" date="2010" name="Stand. Genomic Sci.">
        <title>Complete genome sequence of Desulfarculus baarsii type strain (2st14).</title>
        <authorList>
            <person name="Sun H."/>
            <person name="Spring S."/>
            <person name="Lapidus A."/>
            <person name="Davenport K."/>
            <person name="Del Rio T.G."/>
            <person name="Tice H."/>
            <person name="Nolan M."/>
            <person name="Copeland A."/>
            <person name="Cheng J.F."/>
            <person name="Lucas S."/>
            <person name="Tapia R."/>
            <person name="Goodwin L."/>
            <person name="Pitluck S."/>
            <person name="Ivanova N."/>
            <person name="Pagani I."/>
            <person name="Mavromatis K."/>
            <person name="Ovchinnikova G."/>
            <person name="Pati A."/>
            <person name="Chen A."/>
            <person name="Palaniappan K."/>
            <person name="Hauser L."/>
            <person name="Chang Y.J."/>
            <person name="Jeffries C.D."/>
            <person name="Detter J.C."/>
            <person name="Han C."/>
            <person name="Rohde M."/>
            <person name="Brambilla E."/>
            <person name="Goker M."/>
            <person name="Woyke T."/>
            <person name="Bristow J."/>
            <person name="Eisen J.A."/>
            <person name="Markowitz V."/>
            <person name="Hugenholtz P."/>
            <person name="Kyrpides N.C."/>
            <person name="Klenk H.P."/>
            <person name="Land M."/>
        </authorList>
    </citation>
    <scope>NUCLEOTIDE SEQUENCE [LARGE SCALE GENOMIC DNA]</scope>
    <source>
        <strain evidence="13">ATCC 33931 / DSM 2075 / LMG 7858 / VKM B-1802 / 2st14</strain>
    </source>
</reference>
<dbReference type="InterPro" id="IPR023016">
    <property type="entry name" value="HisA/PriA"/>
</dbReference>
<dbReference type="PANTHER" id="PTHR43090:SF2">
    <property type="entry name" value="1-(5-PHOSPHORIBOSYL)-5-[(5-PHOSPHORIBOSYLAMINO)METHYLIDENEAMINO] IMIDAZOLE-4-CARBOXAMIDE ISOMERASE"/>
    <property type="match status" value="1"/>
</dbReference>
<dbReference type="Proteomes" id="UP000009047">
    <property type="component" value="Chromosome"/>
</dbReference>
<dbReference type="InterPro" id="IPR006063">
    <property type="entry name" value="HisA_bact_arch"/>
</dbReference>
<evidence type="ECO:0000256" key="1">
    <source>
        <dbReference type="ARBA" id="ARBA00000901"/>
    </source>
</evidence>
<dbReference type="EC" id="5.3.1.16" evidence="9 11"/>
<feature type="active site" description="Proton donor" evidence="9">
    <location>
        <position position="129"/>
    </location>
</feature>
<dbReference type="InterPro" id="IPR006062">
    <property type="entry name" value="His_biosynth"/>
</dbReference>
<evidence type="ECO:0000256" key="6">
    <source>
        <dbReference type="ARBA" id="ARBA00022605"/>
    </source>
</evidence>
<evidence type="ECO:0000256" key="9">
    <source>
        <dbReference type="HAMAP-Rule" id="MF_01014"/>
    </source>
</evidence>
<evidence type="ECO:0000256" key="4">
    <source>
        <dbReference type="ARBA" id="ARBA00009667"/>
    </source>
</evidence>
<dbReference type="AlphaFoldDB" id="E1QGV3"/>
<dbReference type="GO" id="GO:0005737">
    <property type="term" value="C:cytoplasm"/>
    <property type="evidence" value="ECO:0007669"/>
    <property type="project" value="UniProtKB-SubCell"/>
</dbReference>
<dbReference type="FunFam" id="3.20.20.70:FF:000009">
    <property type="entry name" value="1-(5-phosphoribosyl)-5-[(5-phosphoribosylamino)methylideneamino] imidazole-4-carboxamide isomerase"/>
    <property type="match status" value="1"/>
</dbReference>
<dbReference type="GO" id="GO:0003949">
    <property type="term" value="F:1-(5-phosphoribosyl)-5-[(5-phosphoribosylamino)methylideneamino]imidazole-4-carboxamide isomerase activity"/>
    <property type="evidence" value="ECO:0007669"/>
    <property type="project" value="UniProtKB-UniRule"/>
</dbReference>
<gene>
    <name evidence="9" type="primary">hisA</name>
    <name evidence="12" type="ordered locus">Deba_1428</name>
</gene>
<keyword evidence="6 9" id="KW-0028">Amino-acid biosynthesis</keyword>
<name>E1QGV3_DESB2</name>
<dbReference type="NCBIfam" id="TIGR00007">
    <property type="entry name" value="1-(5-phosphoribosyl)-5-[(5-phosphoribosylamino)methylideneamino]imidazole-4-carboxamide isomerase"/>
    <property type="match status" value="1"/>
</dbReference>
<dbReference type="STRING" id="644282.Deba_1428"/>
<keyword evidence="8 9" id="KW-0413">Isomerase</keyword>
<sequence length="242" mass="25313">MEAIPAVDLKGGRCVRLRQGRMDDETVFSDDPVAMAKRWADLGAQRLHVVDLDGAVQGRPANAAVIAAICRALEIPVQLGGGVRDLAGLTATLELGVDRVILGTLAARQPEVALEAVERFPGRVVIGIDARDGKVAVSGWLETSELDYLEAAKRFDAPGVAAIVFTDISRDGMHSGPNLESTARLCAHVSRPVIAAGGVHDMADVRRMLAMAPLGLAGFITGRAIYEGSLDLAEALAACAAA</sequence>
<keyword evidence="7 9" id="KW-0368">Histidine biosynthesis</keyword>
<evidence type="ECO:0000256" key="5">
    <source>
        <dbReference type="ARBA" id="ARBA00022490"/>
    </source>
</evidence>
<evidence type="ECO:0000313" key="12">
    <source>
        <dbReference type="EMBL" id="ADK84796.1"/>
    </source>
</evidence>
<dbReference type="Pfam" id="PF00977">
    <property type="entry name" value="His_biosynth"/>
    <property type="match status" value="1"/>
</dbReference>
<evidence type="ECO:0000256" key="3">
    <source>
        <dbReference type="ARBA" id="ARBA00005133"/>
    </source>
</evidence>
<dbReference type="InterPro" id="IPR044524">
    <property type="entry name" value="Isoase_HisA-like"/>
</dbReference>
<comment type="subcellular location">
    <subcellularLocation>
        <location evidence="2 9 11">Cytoplasm</location>
    </subcellularLocation>
</comment>
<dbReference type="KEGG" id="dbr:Deba_1428"/>
<dbReference type="HOGENOM" id="CLU_048577_1_1_7"/>
<comment type="pathway">
    <text evidence="3 9 11">Amino-acid biosynthesis; L-histidine biosynthesis; L-histidine from 5-phospho-alpha-D-ribose 1-diphosphate: step 4/9.</text>
</comment>
<dbReference type="SUPFAM" id="SSF51366">
    <property type="entry name" value="Ribulose-phoshate binding barrel"/>
    <property type="match status" value="1"/>
</dbReference>